<accession>A0A0R3MSQ0</accession>
<proteinExistence type="predicted"/>
<gene>
    <name evidence="1" type="ORF">CQ14_11795</name>
</gene>
<protein>
    <submittedName>
        <fullName evidence="1">Uncharacterized protein</fullName>
    </submittedName>
</protein>
<reference evidence="1 2" key="1">
    <citation type="submission" date="2014-03" db="EMBL/GenBank/DDBJ databases">
        <title>Bradyrhizobium valentinum sp. nov., isolated from effective nodules of Lupinus mariae-josephae, a lupine endemic of basic-lime soils in Eastern Spain.</title>
        <authorList>
            <person name="Duran D."/>
            <person name="Rey L."/>
            <person name="Navarro A."/>
            <person name="Busquets A."/>
            <person name="Imperial J."/>
            <person name="Ruiz-Argueso T."/>
        </authorList>
    </citation>
    <scope>NUCLEOTIDE SEQUENCE [LARGE SCALE GENOMIC DNA]</scope>
    <source>
        <strain evidence="1 2">CCBAU 23086</strain>
    </source>
</reference>
<dbReference type="EMBL" id="LLYB01000086">
    <property type="protein sequence ID" value="KRR20672.1"/>
    <property type="molecule type" value="Genomic_DNA"/>
</dbReference>
<comment type="caution">
    <text evidence="1">The sequence shown here is derived from an EMBL/GenBank/DDBJ whole genome shotgun (WGS) entry which is preliminary data.</text>
</comment>
<sequence>MLDNGVVGIEFMKPFPGPIGYAVHELSQNLFWAWMIRHGASPLRRLLAVDQTMLSRVDQRAEG</sequence>
<dbReference type="AlphaFoldDB" id="A0A0R3MSQ0"/>
<evidence type="ECO:0000313" key="2">
    <source>
        <dbReference type="Proteomes" id="UP000051660"/>
    </source>
</evidence>
<dbReference type="Proteomes" id="UP000051660">
    <property type="component" value="Unassembled WGS sequence"/>
</dbReference>
<organism evidence="1 2">
    <name type="scientific">Bradyrhizobium lablabi</name>
    <dbReference type="NCBI Taxonomy" id="722472"/>
    <lineage>
        <taxon>Bacteria</taxon>
        <taxon>Pseudomonadati</taxon>
        <taxon>Pseudomonadota</taxon>
        <taxon>Alphaproteobacteria</taxon>
        <taxon>Hyphomicrobiales</taxon>
        <taxon>Nitrobacteraceae</taxon>
        <taxon>Bradyrhizobium</taxon>
    </lineage>
</organism>
<evidence type="ECO:0000313" key="1">
    <source>
        <dbReference type="EMBL" id="KRR20672.1"/>
    </source>
</evidence>
<name>A0A0R3MSQ0_9BRAD</name>